<organism evidence="3">
    <name type="scientific">viral metagenome</name>
    <dbReference type="NCBI Taxonomy" id="1070528"/>
    <lineage>
        <taxon>unclassified sequences</taxon>
        <taxon>metagenomes</taxon>
        <taxon>organismal metagenomes</taxon>
    </lineage>
</organism>
<proteinExistence type="predicted"/>
<dbReference type="PANTHER" id="PTHR45766">
    <property type="entry name" value="DNA ANNEALING HELICASE AND ENDONUCLEASE ZRANB3 FAMILY MEMBER"/>
    <property type="match status" value="1"/>
</dbReference>
<evidence type="ECO:0000313" key="3">
    <source>
        <dbReference type="EMBL" id="QHT84662.1"/>
    </source>
</evidence>
<feature type="domain" description="HNH nuclease" evidence="2">
    <location>
        <begin position="98"/>
        <end position="147"/>
    </location>
</feature>
<dbReference type="Gene3D" id="1.10.30.50">
    <property type="match status" value="1"/>
</dbReference>
<sequence>MNNSNRYMGKLIDAKLLPKDDDGYTCCRWCNGPVKPPKRTMCSPECVHELSLRTNGNYLRNCVYKRDKGICAICNIDTKQTAKKILLLEGEEKEECLKEYSISLKRKIWMKKHGGGLWDADHIIAVKDGGGLCGLDNLRTLCIKCHKNETKILLTKSKKE</sequence>
<evidence type="ECO:0000259" key="2">
    <source>
        <dbReference type="SMART" id="SM00507"/>
    </source>
</evidence>
<dbReference type="GO" id="GO:0006281">
    <property type="term" value="P:DNA repair"/>
    <property type="evidence" value="ECO:0007669"/>
    <property type="project" value="TreeGrafter"/>
</dbReference>
<keyword evidence="1" id="KW-0378">Hydrolase</keyword>
<dbReference type="CDD" id="cd00085">
    <property type="entry name" value="HNHc"/>
    <property type="match status" value="1"/>
</dbReference>
<accession>A0A6C0HVX5</accession>
<protein>
    <recommendedName>
        <fullName evidence="2">HNH nuclease domain-containing protein</fullName>
    </recommendedName>
</protein>
<dbReference type="GO" id="GO:0016787">
    <property type="term" value="F:hydrolase activity"/>
    <property type="evidence" value="ECO:0007669"/>
    <property type="project" value="UniProtKB-KW"/>
</dbReference>
<dbReference type="SMART" id="SM00507">
    <property type="entry name" value="HNHc"/>
    <property type="match status" value="1"/>
</dbReference>
<dbReference type="GO" id="GO:0003676">
    <property type="term" value="F:nucleic acid binding"/>
    <property type="evidence" value="ECO:0007669"/>
    <property type="project" value="InterPro"/>
</dbReference>
<dbReference type="Pfam" id="PF01844">
    <property type="entry name" value="HNH"/>
    <property type="match status" value="1"/>
</dbReference>
<dbReference type="GO" id="GO:0004519">
    <property type="term" value="F:endonuclease activity"/>
    <property type="evidence" value="ECO:0007669"/>
    <property type="project" value="InterPro"/>
</dbReference>
<evidence type="ECO:0000256" key="1">
    <source>
        <dbReference type="ARBA" id="ARBA00022801"/>
    </source>
</evidence>
<dbReference type="GO" id="GO:0031297">
    <property type="term" value="P:replication fork processing"/>
    <property type="evidence" value="ECO:0007669"/>
    <property type="project" value="TreeGrafter"/>
</dbReference>
<dbReference type="EMBL" id="MN740022">
    <property type="protein sequence ID" value="QHT84662.1"/>
    <property type="molecule type" value="Genomic_DNA"/>
</dbReference>
<dbReference type="InterPro" id="IPR002711">
    <property type="entry name" value="HNH"/>
</dbReference>
<name>A0A6C0HVX5_9ZZZZ</name>
<dbReference type="GO" id="GO:0043596">
    <property type="term" value="C:nuclear replication fork"/>
    <property type="evidence" value="ECO:0007669"/>
    <property type="project" value="TreeGrafter"/>
</dbReference>
<dbReference type="InterPro" id="IPR003615">
    <property type="entry name" value="HNH_nuc"/>
</dbReference>
<dbReference type="PANTHER" id="PTHR45766:SF6">
    <property type="entry name" value="SWI_SNF-RELATED MATRIX-ASSOCIATED ACTIN-DEPENDENT REGULATOR OF CHROMATIN SUBFAMILY A-LIKE PROTEIN 1"/>
    <property type="match status" value="1"/>
</dbReference>
<dbReference type="GO" id="GO:0008270">
    <property type="term" value="F:zinc ion binding"/>
    <property type="evidence" value="ECO:0007669"/>
    <property type="project" value="InterPro"/>
</dbReference>
<dbReference type="AlphaFoldDB" id="A0A6C0HVX5"/>
<reference evidence="3" key="1">
    <citation type="journal article" date="2020" name="Nature">
        <title>Giant virus diversity and host interactions through global metagenomics.</title>
        <authorList>
            <person name="Schulz F."/>
            <person name="Roux S."/>
            <person name="Paez-Espino D."/>
            <person name="Jungbluth S."/>
            <person name="Walsh D.A."/>
            <person name="Denef V.J."/>
            <person name="McMahon K.D."/>
            <person name="Konstantinidis K.T."/>
            <person name="Eloe-Fadrosh E.A."/>
            <person name="Kyrpides N.C."/>
            <person name="Woyke T."/>
        </authorList>
    </citation>
    <scope>NUCLEOTIDE SEQUENCE</scope>
    <source>
        <strain evidence="3">GVMAG-M-3300023184-177</strain>
    </source>
</reference>